<dbReference type="InterPro" id="IPR000626">
    <property type="entry name" value="Ubiquitin-like_dom"/>
</dbReference>
<reference evidence="10" key="1">
    <citation type="submission" date="2019-03" db="UniProtKB">
        <authorList>
            <consortium name="Ensembl"/>
        </authorList>
    </citation>
    <scope>IDENTIFICATION</scope>
</reference>
<evidence type="ECO:0000256" key="1">
    <source>
        <dbReference type="ARBA" id="ARBA00004123"/>
    </source>
</evidence>
<feature type="domain" description="Ubiquitin-like" evidence="9">
    <location>
        <begin position="81"/>
        <end position="136"/>
    </location>
</feature>
<evidence type="ECO:0000259" key="9">
    <source>
        <dbReference type="PROSITE" id="PS50053"/>
    </source>
</evidence>
<evidence type="ECO:0000256" key="2">
    <source>
        <dbReference type="ARBA" id="ARBA00004496"/>
    </source>
</evidence>
<feature type="domain" description="Ubiquitin-like" evidence="9">
    <location>
        <begin position="1"/>
        <end position="56"/>
    </location>
</feature>
<dbReference type="Ensembl" id="ENSUMAT00000011639.1">
    <property type="protein sequence ID" value="ENSUMAP00000009735.1"/>
    <property type="gene ID" value="ENSUMAG00000007365.1"/>
</dbReference>
<keyword evidence="7" id="KW-0832">Ubl conjugation</keyword>
<accession>A0A452TP76</accession>
<dbReference type="GO" id="GO:0005634">
    <property type="term" value="C:nucleus"/>
    <property type="evidence" value="ECO:0007669"/>
    <property type="project" value="UniProtKB-SubCell"/>
</dbReference>
<dbReference type="SUPFAM" id="SSF54236">
    <property type="entry name" value="Ubiquitin-like"/>
    <property type="match status" value="2"/>
</dbReference>
<dbReference type="SMART" id="SM00213">
    <property type="entry name" value="UBQ"/>
    <property type="match status" value="2"/>
</dbReference>
<evidence type="ECO:0000256" key="7">
    <source>
        <dbReference type="ARBA" id="ARBA00022843"/>
    </source>
</evidence>
<dbReference type="FunFam" id="3.10.20.90:FF:000469">
    <property type="entry name" value="Polyubiquitin-C"/>
    <property type="match status" value="2"/>
</dbReference>
<dbReference type="Gene3D" id="3.10.20.90">
    <property type="entry name" value="Phosphatidylinositol 3-kinase Catalytic Subunit, Chain A, domain 1"/>
    <property type="match status" value="2"/>
</dbReference>
<keyword evidence="5" id="KW-1017">Isopeptide bond</keyword>
<dbReference type="GO" id="GO:0005737">
    <property type="term" value="C:cytoplasm"/>
    <property type="evidence" value="ECO:0007669"/>
    <property type="project" value="UniProtKB-SubCell"/>
</dbReference>
<organism evidence="10">
    <name type="scientific">Ursus maritimus</name>
    <name type="common">Polar bear</name>
    <name type="synonym">Thalarctos maritimus</name>
    <dbReference type="NCBI Taxonomy" id="29073"/>
    <lineage>
        <taxon>Eukaryota</taxon>
        <taxon>Metazoa</taxon>
        <taxon>Chordata</taxon>
        <taxon>Craniata</taxon>
        <taxon>Vertebrata</taxon>
        <taxon>Euteleostomi</taxon>
        <taxon>Mammalia</taxon>
        <taxon>Eutheria</taxon>
        <taxon>Laurasiatheria</taxon>
        <taxon>Carnivora</taxon>
        <taxon>Caniformia</taxon>
        <taxon>Ursidae</taxon>
        <taxon>Ursus</taxon>
    </lineage>
</organism>
<evidence type="ECO:0000313" key="10">
    <source>
        <dbReference type="Ensembl" id="ENSUMAP00000009735"/>
    </source>
</evidence>
<dbReference type="InterPro" id="IPR019956">
    <property type="entry name" value="Ubiquitin_dom"/>
</dbReference>
<comment type="similarity">
    <text evidence="3">Belongs to the ubiquitin family.</text>
</comment>
<evidence type="ECO:0000256" key="4">
    <source>
        <dbReference type="ARBA" id="ARBA00022490"/>
    </source>
</evidence>
<keyword evidence="6" id="KW-0677">Repeat</keyword>
<dbReference type="AlphaFoldDB" id="A0A452TP76"/>
<name>A0A452TP76_URSMA</name>
<dbReference type="Pfam" id="PF00240">
    <property type="entry name" value="ubiquitin"/>
    <property type="match status" value="2"/>
</dbReference>
<evidence type="ECO:0000256" key="5">
    <source>
        <dbReference type="ARBA" id="ARBA00022499"/>
    </source>
</evidence>
<dbReference type="GeneTree" id="ENSGT00940000163355"/>
<dbReference type="OMA" id="CLRGSMQ"/>
<proteinExistence type="inferred from homology"/>
<evidence type="ECO:0000256" key="6">
    <source>
        <dbReference type="ARBA" id="ARBA00022737"/>
    </source>
</evidence>
<dbReference type="PANTHER" id="PTHR10666">
    <property type="entry name" value="UBIQUITIN"/>
    <property type="match status" value="1"/>
</dbReference>
<evidence type="ECO:0000256" key="3">
    <source>
        <dbReference type="ARBA" id="ARBA00008430"/>
    </source>
</evidence>
<sequence length="166" mass="18462">MQIFMKTVTGKTTTLEDEPSDTTEKVKAKTKDEEGILPNQQHLTLGSKQLQDNTLSLTTLSTKNPPLAKWLRGGGLVDTQMQIFMKTVTGKTTTLEDEPSDTTEKVKAKTKDEEGILPNQQHLTLGSKQLQDNTLSLTTLSTKNPPCTWCFTCRESSHVRPQNKSQ</sequence>
<comment type="subcellular location">
    <subcellularLocation>
        <location evidence="2">Cytoplasm</location>
    </subcellularLocation>
    <subcellularLocation>
        <location evidence="1">Nucleus</location>
    </subcellularLocation>
</comment>
<keyword evidence="8" id="KW-0539">Nucleus</keyword>
<dbReference type="PROSITE" id="PS50053">
    <property type="entry name" value="UBIQUITIN_2"/>
    <property type="match status" value="2"/>
</dbReference>
<dbReference type="InterPro" id="IPR029071">
    <property type="entry name" value="Ubiquitin-like_domsf"/>
</dbReference>
<dbReference type="InterPro" id="IPR050158">
    <property type="entry name" value="Ubiquitin_ubiquitin-like"/>
</dbReference>
<evidence type="ECO:0000256" key="8">
    <source>
        <dbReference type="ARBA" id="ARBA00023242"/>
    </source>
</evidence>
<keyword evidence="4" id="KW-0963">Cytoplasm</keyword>
<dbReference type="PRINTS" id="PR00348">
    <property type="entry name" value="UBIQUITIN"/>
</dbReference>
<protein>
    <recommendedName>
        <fullName evidence="9">Ubiquitin-like domain-containing protein</fullName>
    </recommendedName>
</protein>